<reference evidence="1" key="1">
    <citation type="journal article" date="2015" name="Nature">
        <title>Complex archaea that bridge the gap between prokaryotes and eukaryotes.</title>
        <authorList>
            <person name="Spang A."/>
            <person name="Saw J.H."/>
            <person name="Jorgensen S.L."/>
            <person name="Zaremba-Niedzwiedzka K."/>
            <person name="Martijn J."/>
            <person name="Lind A.E."/>
            <person name="van Eijk R."/>
            <person name="Schleper C."/>
            <person name="Guy L."/>
            <person name="Ettema T.J."/>
        </authorList>
    </citation>
    <scope>NUCLEOTIDE SEQUENCE</scope>
</reference>
<accession>A0A0F9TK16</accession>
<sequence length="127" mass="15153">MIRLNYILIVSTYNSSVIDFFTRHEEFTDSLEKVSKRLIDRFIKDFISKIKQITKREDKDSKVSELTTRLTFFNIFSNFRKNLISLKSKIKEVYNETTEQYHILFPITISQICLNNNNKNLPYSLQS</sequence>
<comment type="caution">
    <text evidence="1">The sequence shown here is derived from an EMBL/GenBank/DDBJ whole genome shotgun (WGS) entry which is preliminary data.</text>
</comment>
<evidence type="ECO:0000313" key="1">
    <source>
        <dbReference type="EMBL" id="KKN41748.1"/>
    </source>
</evidence>
<name>A0A0F9TK16_9ZZZZ</name>
<dbReference type="AlphaFoldDB" id="A0A0F9TK16"/>
<dbReference type="EMBL" id="LAZR01001627">
    <property type="protein sequence ID" value="KKN41748.1"/>
    <property type="molecule type" value="Genomic_DNA"/>
</dbReference>
<protein>
    <submittedName>
        <fullName evidence="1">Uncharacterized protein</fullName>
    </submittedName>
</protein>
<organism evidence="1">
    <name type="scientific">marine sediment metagenome</name>
    <dbReference type="NCBI Taxonomy" id="412755"/>
    <lineage>
        <taxon>unclassified sequences</taxon>
        <taxon>metagenomes</taxon>
        <taxon>ecological metagenomes</taxon>
    </lineage>
</organism>
<proteinExistence type="predicted"/>
<gene>
    <name evidence="1" type="ORF">LCGC14_0720170</name>
</gene>